<sequence>MRQTHGLSVSWVSTCSSGPVNTQWLNAFKQEGSVINHYFHYKHLDFDDVEVKLGELEDFQINAINDKLHRSYNVTYGVQAPS</sequence>
<proteinExistence type="predicted"/>
<evidence type="ECO:0000313" key="1">
    <source>
        <dbReference type="EMBL" id="KAF3500676.1"/>
    </source>
</evidence>
<evidence type="ECO:0000313" key="2">
    <source>
        <dbReference type="Proteomes" id="UP000712600"/>
    </source>
</evidence>
<protein>
    <submittedName>
        <fullName evidence="1">Uncharacterized protein</fullName>
    </submittedName>
</protein>
<reference evidence="1" key="1">
    <citation type="submission" date="2019-12" db="EMBL/GenBank/DDBJ databases">
        <title>Genome sequencing and annotation of Brassica cretica.</title>
        <authorList>
            <person name="Studholme D.J."/>
            <person name="Sarris P."/>
        </authorList>
    </citation>
    <scope>NUCLEOTIDE SEQUENCE</scope>
    <source>
        <strain evidence="1">PFS-109/04</strain>
        <tissue evidence="1">Leaf</tissue>
    </source>
</reference>
<organism evidence="1 2">
    <name type="scientific">Brassica cretica</name>
    <name type="common">Mustard</name>
    <dbReference type="NCBI Taxonomy" id="69181"/>
    <lineage>
        <taxon>Eukaryota</taxon>
        <taxon>Viridiplantae</taxon>
        <taxon>Streptophyta</taxon>
        <taxon>Embryophyta</taxon>
        <taxon>Tracheophyta</taxon>
        <taxon>Spermatophyta</taxon>
        <taxon>Magnoliopsida</taxon>
        <taxon>eudicotyledons</taxon>
        <taxon>Gunneridae</taxon>
        <taxon>Pentapetalae</taxon>
        <taxon>rosids</taxon>
        <taxon>malvids</taxon>
        <taxon>Brassicales</taxon>
        <taxon>Brassicaceae</taxon>
        <taxon>Brassiceae</taxon>
        <taxon>Brassica</taxon>
    </lineage>
</organism>
<gene>
    <name evidence="1" type="ORF">F2Q69_00044555</name>
</gene>
<accession>A0A8S9NEP1</accession>
<dbReference type="AlphaFoldDB" id="A0A8S9NEP1"/>
<dbReference type="Proteomes" id="UP000712600">
    <property type="component" value="Unassembled WGS sequence"/>
</dbReference>
<dbReference type="EMBL" id="QGKX02001621">
    <property type="protein sequence ID" value="KAF3500676.1"/>
    <property type="molecule type" value="Genomic_DNA"/>
</dbReference>
<comment type="caution">
    <text evidence="1">The sequence shown here is derived from an EMBL/GenBank/DDBJ whole genome shotgun (WGS) entry which is preliminary data.</text>
</comment>
<name>A0A8S9NEP1_BRACR</name>